<dbReference type="SMART" id="SM00360">
    <property type="entry name" value="RRM"/>
    <property type="match status" value="1"/>
</dbReference>
<feature type="compositionally biased region" description="Low complexity" evidence="9">
    <location>
        <begin position="249"/>
        <end position="261"/>
    </location>
</feature>
<accession>A0AAD7NQU9</accession>
<dbReference type="Proteomes" id="UP001215598">
    <property type="component" value="Unassembled WGS sequence"/>
</dbReference>
<dbReference type="GO" id="GO:0005634">
    <property type="term" value="C:nucleus"/>
    <property type="evidence" value="ECO:0007669"/>
    <property type="project" value="UniProtKB-SubCell"/>
</dbReference>
<dbReference type="InterPro" id="IPR012677">
    <property type="entry name" value="Nucleotide-bd_a/b_plait_sf"/>
</dbReference>
<dbReference type="Gene3D" id="3.30.1370.50">
    <property type="entry name" value="R3H-like domain"/>
    <property type="match status" value="1"/>
</dbReference>
<sequence>MTTPPDMSSLRLHDSSYDTYESSGTRPSYHFATSPSIPVQSQYNPLTTGQSPLKKPLRSALPTQWLDNSDDRSLSPHNNSDFSSTGGSPPPAAHLSSPPIAASASPSQNPDDEVIPTAIVIKNIPFNVKRETLLDIIASLAIPTPYAFNYHLDQQGSFRGLAFANFRQSADADAVVAALNGFDVQGRKLRVEYKKVLQAGEKERIEREKAIRRMRSMQIEKEQTGVPLYDDYGSALPAGYTPQRSFSGSPYQPSQQQQYSPTNVSPMPTPQYNHVLASAPPAPQIPVSSTASVASDKTTSTELDLNDPSTLEIYSRILLFKDDRMRDELAFSRTLSPKQRRVVHLVAQKLGVYHYSVGEGEERYAVVTRIDPSRQQQRPPHTLSRAPSAYLSQAASQASPTSLRVKKSMPDMKTLHSQAPRLNPRSSNGNIREGYATLAAPRRQSSGYPSLFSNGGAFGGVPPVPSVPMQSGGGPLGSGGGHDSPGGVVRQPRGPGAGGFGRRDSRVGMNEGITRGGLDARTYEPMEI</sequence>
<feature type="region of interest" description="Disordered" evidence="9">
    <location>
        <begin position="371"/>
        <end position="408"/>
    </location>
</feature>
<keyword evidence="13" id="KW-1185">Reference proteome</keyword>
<dbReference type="SUPFAM" id="SSF82708">
    <property type="entry name" value="R3H domain"/>
    <property type="match status" value="1"/>
</dbReference>
<dbReference type="GO" id="GO:0005524">
    <property type="term" value="F:ATP binding"/>
    <property type="evidence" value="ECO:0007669"/>
    <property type="project" value="UniProtKB-KW"/>
</dbReference>
<dbReference type="GO" id="GO:0016787">
    <property type="term" value="F:hydrolase activity"/>
    <property type="evidence" value="ECO:0007669"/>
    <property type="project" value="UniProtKB-KW"/>
</dbReference>
<evidence type="ECO:0000256" key="9">
    <source>
        <dbReference type="SAM" id="MobiDB-lite"/>
    </source>
</evidence>
<dbReference type="SMART" id="SM00393">
    <property type="entry name" value="R3H"/>
    <property type="match status" value="1"/>
</dbReference>
<comment type="caution">
    <text evidence="12">The sequence shown here is derived from an EMBL/GenBank/DDBJ whole genome shotgun (WGS) entry which is preliminary data.</text>
</comment>
<evidence type="ECO:0000256" key="8">
    <source>
        <dbReference type="PROSITE-ProRule" id="PRU00176"/>
    </source>
</evidence>
<keyword evidence="3" id="KW-0378">Hydrolase</keyword>
<dbReference type="InterPro" id="IPR036867">
    <property type="entry name" value="R3H_dom_sf"/>
</dbReference>
<gene>
    <name evidence="12" type="ORF">B0H16DRAFT_1514775</name>
</gene>
<feature type="compositionally biased region" description="Low complexity" evidence="9">
    <location>
        <begin position="93"/>
        <end position="107"/>
    </location>
</feature>
<dbReference type="GO" id="GO:0005737">
    <property type="term" value="C:cytoplasm"/>
    <property type="evidence" value="ECO:0007669"/>
    <property type="project" value="TreeGrafter"/>
</dbReference>
<dbReference type="InterPro" id="IPR050374">
    <property type="entry name" value="RRT5_SRSF_SR"/>
</dbReference>
<name>A0AAD7NQU9_9AGAR</name>
<keyword evidence="6 8" id="KW-0694">RNA-binding</keyword>
<feature type="domain" description="RRM" evidence="10">
    <location>
        <begin position="117"/>
        <end position="196"/>
    </location>
</feature>
<evidence type="ECO:0000256" key="6">
    <source>
        <dbReference type="ARBA" id="ARBA00022884"/>
    </source>
</evidence>
<feature type="compositionally biased region" description="Low complexity" evidence="9">
    <location>
        <begin position="386"/>
        <end position="400"/>
    </location>
</feature>
<feature type="region of interest" description="Disordered" evidence="9">
    <location>
        <begin position="239"/>
        <end position="265"/>
    </location>
</feature>
<evidence type="ECO:0000256" key="5">
    <source>
        <dbReference type="ARBA" id="ARBA00022840"/>
    </source>
</evidence>
<evidence type="ECO:0000256" key="7">
    <source>
        <dbReference type="ARBA" id="ARBA00023242"/>
    </source>
</evidence>
<dbReference type="GO" id="GO:0003677">
    <property type="term" value="F:DNA binding"/>
    <property type="evidence" value="ECO:0007669"/>
    <property type="project" value="UniProtKB-ARBA"/>
</dbReference>
<feature type="compositionally biased region" description="Low complexity" evidence="9">
    <location>
        <begin position="485"/>
        <end position="494"/>
    </location>
</feature>
<evidence type="ECO:0000256" key="4">
    <source>
        <dbReference type="ARBA" id="ARBA00022806"/>
    </source>
</evidence>
<feature type="compositionally biased region" description="Polar residues" evidence="9">
    <location>
        <begin position="75"/>
        <end position="87"/>
    </location>
</feature>
<dbReference type="PROSITE" id="PS50102">
    <property type="entry name" value="RRM"/>
    <property type="match status" value="1"/>
</dbReference>
<reference evidence="12" key="1">
    <citation type="submission" date="2023-03" db="EMBL/GenBank/DDBJ databases">
        <title>Massive genome expansion in bonnet fungi (Mycena s.s.) driven by repeated elements and novel gene families across ecological guilds.</title>
        <authorList>
            <consortium name="Lawrence Berkeley National Laboratory"/>
            <person name="Harder C.B."/>
            <person name="Miyauchi S."/>
            <person name="Viragh M."/>
            <person name="Kuo A."/>
            <person name="Thoen E."/>
            <person name="Andreopoulos B."/>
            <person name="Lu D."/>
            <person name="Skrede I."/>
            <person name="Drula E."/>
            <person name="Henrissat B."/>
            <person name="Morin E."/>
            <person name="Kohler A."/>
            <person name="Barry K."/>
            <person name="LaButti K."/>
            <person name="Morin E."/>
            <person name="Salamov A."/>
            <person name="Lipzen A."/>
            <person name="Mereny Z."/>
            <person name="Hegedus B."/>
            <person name="Baldrian P."/>
            <person name="Stursova M."/>
            <person name="Weitz H."/>
            <person name="Taylor A."/>
            <person name="Grigoriev I.V."/>
            <person name="Nagy L.G."/>
            <person name="Martin F."/>
            <person name="Kauserud H."/>
        </authorList>
    </citation>
    <scope>NUCLEOTIDE SEQUENCE</scope>
    <source>
        <strain evidence="12">CBHHK182m</strain>
    </source>
</reference>
<dbReference type="SUPFAM" id="SSF54928">
    <property type="entry name" value="RNA-binding domain, RBD"/>
    <property type="match status" value="1"/>
</dbReference>
<dbReference type="Gene3D" id="3.30.70.330">
    <property type="match status" value="1"/>
</dbReference>
<protein>
    <submittedName>
        <fullName evidence="12">Uncharacterized protein</fullName>
    </submittedName>
</protein>
<dbReference type="PROSITE" id="PS51061">
    <property type="entry name" value="R3H"/>
    <property type="match status" value="1"/>
</dbReference>
<feature type="region of interest" description="Disordered" evidence="9">
    <location>
        <begin position="1"/>
        <end position="109"/>
    </location>
</feature>
<dbReference type="CDD" id="cd02639">
    <property type="entry name" value="R3H_RRM"/>
    <property type="match status" value="1"/>
</dbReference>
<dbReference type="GO" id="GO:0004386">
    <property type="term" value="F:helicase activity"/>
    <property type="evidence" value="ECO:0007669"/>
    <property type="project" value="UniProtKB-KW"/>
</dbReference>
<dbReference type="Pfam" id="PF00076">
    <property type="entry name" value="RRM_1"/>
    <property type="match status" value="1"/>
</dbReference>
<keyword evidence="4" id="KW-0347">Helicase</keyword>
<keyword evidence="2" id="KW-0547">Nucleotide-binding</keyword>
<evidence type="ECO:0000313" key="13">
    <source>
        <dbReference type="Proteomes" id="UP001215598"/>
    </source>
</evidence>
<evidence type="ECO:0000256" key="1">
    <source>
        <dbReference type="ARBA" id="ARBA00004123"/>
    </source>
</evidence>
<dbReference type="FunFam" id="3.30.1370.50:FF:000002">
    <property type="entry name" value="Immunoglobulin mu DNA-binding protein 2"/>
    <property type="match status" value="1"/>
</dbReference>
<dbReference type="EMBL" id="JARKIB010000015">
    <property type="protein sequence ID" value="KAJ7771801.1"/>
    <property type="molecule type" value="Genomic_DNA"/>
</dbReference>
<evidence type="ECO:0000259" key="11">
    <source>
        <dbReference type="PROSITE" id="PS51061"/>
    </source>
</evidence>
<evidence type="ECO:0000256" key="3">
    <source>
        <dbReference type="ARBA" id="ARBA00022801"/>
    </source>
</evidence>
<evidence type="ECO:0000313" key="12">
    <source>
        <dbReference type="EMBL" id="KAJ7771801.1"/>
    </source>
</evidence>
<feature type="compositionally biased region" description="Polar residues" evidence="9">
    <location>
        <begin position="17"/>
        <end position="51"/>
    </location>
</feature>
<dbReference type="PANTHER" id="PTHR23003:SF17">
    <property type="entry name" value="RNA-BINDING PROTEIN PIN4"/>
    <property type="match status" value="1"/>
</dbReference>
<evidence type="ECO:0000259" key="10">
    <source>
        <dbReference type="PROSITE" id="PS50102"/>
    </source>
</evidence>
<dbReference type="InterPro" id="IPR034069">
    <property type="entry name" value="R3H_Cip2"/>
</dbReference>
<dbReference type="InterPro" id="IPR035979">
    <property type="entry name" value="RBD_domain_sf"/>
</dbReference>
<dbReference type="GO" id="GO:0003729">
    <property type="term" value="F:mRNA binding"/>
    <property type="evidence" value="ECO:0007669"/>
    <property type="project" value="TreeGrafter"/>
</dbReference>
<feature type="domain" description="R3H" evidence="11">
    <location>
        <begin position="307"/>
        <end position="371"/>
    </location>
</feature>
<dbReference type="InterPro" id="IPR000504">
    <property type="entry name" value="RRM_dom"/>
</dbReference>
<proteinExistence type="predicted"/>
<dbReference type="AlphaFoldDB" id="A0AAD7NQU9"/>
<dbReference type="Pfam" id="PF01424">
    <property type="entry name" value="R3H"/>
    <property type="match status" value="1"/>
</dbReference>
<organism evidence="12 13">
    <name type="scientific">Mycena metata</name>
    <dbReference type="NCBI Taxonomy" id="1033252"/>
    <lineage>
        <taxon>Eukaryota</taxon>
        <taxon>Fungi</taxon>
        <taxon>Dikarya</taxon>
        <taxon>Basidiomycota</taxon>
        <taxon>Agaricomycotina</taxon>
        <taxon>Agaricomycetes</taxon>
        <taxon>Agaricomycetidae</taxon>
        <taxon>Agaricales</taxon>
        <taxon>Marasmiineae</taxon>
        <taxon>Mycenaceae</taxon>
        <taxon>Mycena</taxon>
    </lineage>
</organism>
<keyword evidence="7" id="KW-0539">Nucleus</keyword>
<feature type="region of interest" description="Disordered" evidence="9">
    <location>
        <begin position="462"/>
        <end position="528"/>
    </location>
</feature>
<comment type="subcellular location">
    <subcellularLocation>
        <location evidence="1">Nucleus</location>
    </subcellularLocation>
</comment>
<evidence type="ECO:0000256" key="2">
    <source>
        <dbReference type="ARBA" id="ARBA00022741"/>
    </source>
</evidence>
<dbReference type="InterPro" id="IPR001374">
    <property type="entry name" value="R3H_dom"/>
</dbReference>
<dbReference type="PANTHER" id="PTHR23003">
    <property type="entry name" value="RNA RECOGNITION MOTIF RRM DOMAIN CONTAINING PROTEIN"/>
    <property type="match status" value="1"/>
</dbReference>
<keyword evidence="5" id="KW-0067">ATP-binding</keyword>
<feature type="compositionally biased region" description="Gly residues" evidence="9">
    <location>
        <begin position="471"/>
        <end position="484"/>
    </location>
</feature>